<evidence type="ECO:0000256" key="2">
    <source>
        <dbReference type="ARBA" id="ARBA00023125"/>
    </source>
</evidence>
<evidence type="ECO:0000256" key="3">
    <source>
        <dbReference type="ARBA" id="ARBA00023163"/>
    </source>
</evidence>
<dbReference type="AlphaFoldDB" id="A0A4S4FIA8"/>
<evidence type="ECO:0000259" key="4">
    <source>
        <dbReference type="PROSITE" id="PS50949"/>
    </source>
</evidence>
<dbReference type="SUPFAM" id="SSF48008">
    <property type="entry name" value="GntR ligand-binding domain-like"/>
    <property type="match status" value="1"/>
</dbReference>
<evidence type="ECO:0000256" key="1">
    <source>
        <dbReference type="ARBA" id="ARBA00023015"/>
    </source>
</evidence>
<dbReference type="GO" id="GO:0003700">
    <property type="term" value="F:DNA-binding transcription factor activity"/>
    <property type="evidence" value="ECO:0007669"/>
    <property type="project" value="InterPro"/>
</dbReference>
<name>A0A4S4FIA8_9MICO</name>
<dbReference type="Proteomes" id="UP000309133">
    <property type="component" value="Unassembled WGS sequence"/>
</dbReference>
<dbReference type="Pfam" id="PF07729">
    <property type="entry name" value="FCD"/>
    <property type="match status" value="1"/>
</dbReference>
<dbReference type="InterPro" id="IPR036390">
    <property type="entry name" value="WH_DNA-bd_sf"/>
</dbReference>
<dbReference type="CDD" id="cd07377">
    <property type="entry name" value="WHTH_GntR"/>
    <property type="match status" value="1"/>
</dbReference>
<feature type="domain" description="HTH gntR-type" evidence="4">
    <location>
        <begin position="5"/>
        <end position="72"/>
    </location>
</feature>
<evidence type="ECO:0000313" key="6">
    <source>
        <dbReference type="Proteomes" id="UP000309133"/>
    </source>
</evidence>
<evidence type="ECO:0000313" key="5">
    <source>
        <dbReference type="EMBL" id="THG29572.1"/>
    </source>
</evidence>
<dbReference type="InterPro" id="IPR008920">
    <property type="entry name" value="TF_FadR/GntR_C"/>
</dbReference>
<dbReference type="EMBL" id="SSSM01000005">
    <property type="protein sequence ID" value="THG29572.1"/>
    <property type="molecule type" value="Genomic_DNA"/>
</dbReference>
<proteinExistence type="predicted"/>
<keyword evidence="2" id="KW-0238">DNA-binding</keyword>
<accession>A0A4S4FIA8</accession>
<dbReference type="PROSITE" id="PS50949">
    <property type="entry name" value="HTH_GNTR"/>
    <property type="match status" value="1"/>
</dbReference>
<protein>
    <submittedName>
        <fullName evidence="5">GntR family transcriptional regulator</fullName>
    </submittedName>
</protein>
<keyword evidence="6" id="KW-1185">Reference proteome</keyword>
<dbReference type="SMART" id="SM00895">
    <property type="entry name" value="FCD"/>
    <property type="match status" value="1"/>
</dbReference>
<dbReference type="InterPro" id="IPR000524">
    <property type="entry name" value="Tscrpt_reg_HTH_GntR"/>
</dbReference>
<dbReference type="InterPro" id="IPR036388">
    <property type="entry name" value="WH-like_DNA-bd_sf"/>
</dbReference>
<keyword evidence="1" id="KW-0805">Transcription regulation</keyword>
<reference evidence="5 6" key="1">
    <citation type="submission" date="2019-04" db="EMBL/GenBank/DDBJ databases">
        <authorList>
            <person name="Jiang L."/>
        </authorList>
    </citation>
    <scope>NUCLEOTIDE SEQUENCE [LARGE SCALE GENOMIC DNA]</scope>
    <source>
        <strain evidence="5 6">YIM 131853</strain>
    </source>
</reference>
<dbReference type="SUPFAM" id="SSF46785">
    <property type="entry name" value="Winged helix' DNA-binding domain"/>
    <property type="match status" value="1"/>
</dbReference>
<sequence length="222" mass="23791">MAGVVKASDRVYDTIREDILSGRLPSGTPLSEVELADRLGVSRTPLRAALSKLAAEGLVDTSQGRTGVVPEVSAASVAELFELREALEVHAARLAARRGDPAVFSTLASEFADARRVLRDKGRSDYYDVVSRFDEALDVAIDNRSLRAALDTSRLHLVRARRLASDNPERLLQAAVEHGAICRAIAAGDEALATSATIVHLRASLATILSTLQLRADRQGIA</sequence>
<keyword evidence="3" id="KW-0804">Transcription</keyword>
<dbReference type="PANTHER" id="PTHR43537">
    <property type="entry name" value="TRANSCRIPTIONAL REGULATOR, GNTR FAMILY"/>
    <property type="match status" value="1"/>
</dbReference>
<dbReference type="RefSeq" id="WP_136427901.1">
    <property type="nucleotide sequence ID" value="NZ_SSSM01000005.1"/>
</dbReference>
<dbReference type="InterPro" id="IPR011711">
    <property type="entry name" value="GntR_C"/>
</dbReference>
<dbReference type="PRINTS" id="PR00035">
    <property type="entry name" value="HTHGNTR"/>
</dbReference>
<dbReference type="Gene3D" id="1.10.10.10">
    <property type="entry name" value="Winged helix-like DNA-binding domain superfamily/Winged helix DNA-binding domain"/>
    <property type="match status" value="1"/>
</dbReference>
<organism evidence="5 6">
    <name type="scientific">Naasia lichenicola</name>
    <dbReference type="NCBI Taxonomy" id="2565933"/>
    <lineage>
        <taxon>Bacteria</taxon>
        <taxon>Bacillati</taxon>
        <taxon>Actinomycetota</taxon>
        <taxon>Actinomycetes</taxon>
        <taxon>Micrococcales</taxon>
        <taxon>Microbacteriaceae</taxon>
        <taxon>Naasia</taxon>
    </lineage>
</organism>
<comment type="caution">
    <text evidence="5">The sequence shown here is derived from an EMBL/GenBank/DDBJ whole genome shotgun (WGS) entry which is preliminary data.</text>
</comment>
<dbReference type="Pfam" id="PF00392">
    <property type="entry name" value="GntR"/>
    <property type="match status" value="1"/>
</dbReference>
<dbReference type="SMART" id="SM00345">
    <property type="entry name" value="HTH_GNTR"/>
    <property type="match status" value="1"/>
</dbReference>
<gene>
    <name evidence="5" type="ORF">E6C64_12870</name>
</gene>
<dbReference type="Gene3D" id="1.20.120.530">
    <property type="entry name" value="GntR ligand-binding domain-like"/>
    <property type="match status" value="1"/>
</dbReference>
<dbReference type="PANTHER" id="PTHR43537:SF44">
    <property type="entry name" value="GNTR FAMILY REGULATORY PROTEIN"/>
    <property type="match status" value="1"/>
</dbReference>
<dbReference type="OrthoDB" id="8680240at2"/>
<dbReference type="GO" id="GO:0003677">
    <property type="term" value="F:DNA binding"/>
    <property type="evidence" value="ECO:0007669"/>
    <property type="project" value="UniProtKB-KW"/>
</dbReference>